<feature type="transmembrane region" description="Helical" evidence="6">
    <location>
        <begin position="278"/>
        <end position="296"/>
    </location>
</feature>
<dbReference type="GO" id="GO:0005886">
    <property type="term" value="C:plasma membrane"/>
    <property type="evidence" value="ECO:0007669"/>
    <property type="project" value="UniProtKB-SubCell"/>
</dbReference>
<evidence type="ECO:0000256" key="4">
    <source>
        <dbReference type="ARBA" id="ARBA00023136"/>
    </source>
</evidence>
<dbReference type="PANTHER" id="PTHR11662">
    <property type="entry name" value="SOLUTE CARRIER FAMILY 17"/>
    <property type="match status" value="1"/>
</dbReference>
<comment type="caution">
    <text evidence="8">The sequence shown here is derived from an EMBL/GenBank/DDBJ whole genome shotgun (WGS) entry which is preliminary data.</text>
</comment>
<evidence type="ECO:0000256" key="1">
    <source>
        <dbReference type="ARBA" id="ARBA00004127"/>
    </source>
</evidence>
<feature type="domain" description="Major facilitator superfamily (MFS) profile" evidence="7">
    <location>
        <begin position="11"/>
        <end position="394"/>
    </location>
</feature>
<organism evidence="8 9">
    <name type="scientific">Izhakiella australiensis</name>
    <dbReference type="NCBI Taxonomy" id="1926881"/>
    <lineage>
        <taxon>Bacteria</taxon>
        <taxon>Pseudomonadati</taxon>
        <taxon>Pseudomonadota</taxon>
        <taxon>Gammaproteobacteria</taxon>
        <taxon>Enterobacterales</taxon>
        <taxon>Erwiniaceae</taxon>
        <taxon>Izhakiella</taxon>
    </lineage>
</organism>
<dbReference type="Gene3D" id="1.20.1250.20">
    <property type="entry name" value="MFS general substrate transporter like domains"/>
    <property type="match status" value="2"/>
</dbReference>
<dbReference type="PROSITE" id="PS50850">
    <property type="entry name" value="MFS"/>
    <property type="match status" value="1"/>
</dbReference>
<comment type="subcellular location">
    <subcellularLocation>
        <location evidence="1">Endomembrane system</location>
        <topology evidence="1">Multi-pass membrane protein</topology>
    </subcellularLocation>
</comment>
<name>A0A1S8YK75_9GAMM</name>
<evidence type="ECO:0000256" key="6">
    <source>
        <dbReference type="SAM" id="Phobius"/>
    </source>
</evidence>
<protein>
    <recommendedName>
        <fullName evidence="7">Major facilitator superfamily (MFS) profile domain-containing protein</fullName>
    </recommendedName>
</protein>
<dbReference type="SUPFAM" id="SSF103473">
    <property type="entry name" value="MFS general substrate transporter"/>
    <property type="match status" value="1"/>
</dbReference>
<feature type="transmembrane region" description="Helical" evidence="6">
    <location>
        <begin position="165"/>
        <end position="183"/>
    </location>
</feature>
<reference evidence="8 9" key="1">
    <citation type="submission" date="2016-12" db="EMBL/GenBank/DDBJ databases">
        <title>Izhakiella australiana sp. nov. of genus Izhakiella isolated from Australian desert.</title>
        <authorList>
            <person name="Ji M."/>
        </authorList>
    </citation>
    <scope>NUCLEOTIDE SEQUENCE [LARGE SCALE GENOMIC DNA]</scope>
    <source>
        <strain evidence="8 9">D4N98</strain>
    </source>
</reference>
<evidence type="ECO:0000256" key="3">
    <source>
        <dbReference type="ARBA" id="ARBA00022989"/>
    </source>
</evidence>
<dbReference type="Proteomes" id="UP000190667">
    <property type="component" value="Unassembled WGS sequence"/>
</dbReference>
<evidence type="ECO:0000313" key="9">
    <source>
        <dbReference type="Proteomes" id="UP000190667"/>
    </source>
</evidence>
<keyword evidence="2 6" id="KW-0812">Transmembrane</keyword>
<dbReference type="PANTHER" id="PTHR11662:SF399">
    <property type="entry name" value="FI19708P1-RELATED"/>
    <property type="match status" value="1"/>
</dbReference>
<sequence>MTISKKNILSIMLINILLIILAKFDKNLLSLAAVPVTHDLGISRVELGLAISSFYIGYVPMNIIGGFLADRFGSRPVIICTVIMWSIFTGMLAFTGSLSALICVLILFGLGEGAFPSTNTRIVGELFPRHQRGMAKSTITASSKLGIGLGALVTTQLILHFEWRTVYIIYSLFGFVLAIIFMRSSRGMAVPDKKERVKVNYLDVFRIPHFWKFIIINFAFGSLLIGLNSWLPSYWMQVRGLKLEVMGFAASLPTICAAFFTLATGYMLDRYLMGKEKILMFVSAIIGALGCWGTLVAPTVPLAVACSTIAFVGAGTMQSTCLILVVKYFPLKTVGAAAGICNAANQTAGIMLPALFGYILMQSGDSYSTIFGTIIGIFVFVAILSLTIRLGDIRAVDDGNKPQAENNYASQQ</sequence>
<keyword evidence="4 6" id="KW-0472">Membrane</keyword>
<feature type="transmembrane region" description="Helical" evidence="6">
    <location>
        <begin position="47"/>
        <end position="69"/>
    </location>
</feature>
<comment type="similarity">
    <text evidence="5">Belongs to the major facilitator superfamily. Phthalate permease family.</text>
</comment>
<accession>A0A1S8YK75</accession>
<dbReference type="InterPro" id="IPR011701">
    <property type="entry name" value="MFS"/>
</dbReference>
<feature type="transmembrane region" description="Helical" evidence="6">
    <location>
        <begin position="367"/>
        <end position="388"/>
    </location>
</feature>
<dbReference type="OrthoDB" id="9771451at2"/>
<feature type="transmembrane region" description="Helical" evidence="6">
    <location>
        <begin position="7"/>
        <end position="24"/>
    </location>
</feature>
<dbReference type="RefSeq" id="WP_078003044.1">
    <property type="nucleotide sequence ID" value="NZ_MRUL01000008.1"/>
</dbReference>
<keyword evidence="9" id="KW-1185">Reference proteome</keyword>
<dbReference type="InterPro" id="IPR050382">
    <property type="entry name" value="MFS_Na/Anion_cotransporter"/>
</dbReference>
<dbReference type="STRING" id="1926881.BTJ39_12530"/>
<dbReference type="CDD" id="cd17319">
    <property type="entry name" value="MFS_ExuT_GudP_like"/>
    <property type="match status" value="1"/>
</dbReference>
<feature type="transmembrane region" description="Helical" evidence="6">
    <location>
        <begin position="245"/>
        <end position="266"/>
    </location>
</feature>
<evidence type="ECO:0000256" key="5">
    <source>
        <dbReference type="ARBA" id="ARBA00038514"/>
    </source>
</evidence>
<dbReference type="InterPro" id="IPR036259">
    <property type="entry name" value="MFS_trans_sf"/>
</dbReference>
<feature type="transmembrane region" description="Helical" evidence="6">
    <location>
        <begin position="204"/>
        <end position="225"/>
    </location>
</feature>
<keyword evidence="3 6" id="KW-1133">Transmembrane helix</keyword>
<dbReference type="AlphaFoldDB" id="A0A1S8YK75"/>
<proteinExistence type="inferred from homology"/>
<dbReference type="GO" id="GO:0022857">
    <property type="term" value="F:transmembrane transporter activity"/>
    <property type="evidence" value="ECO:0007669"/>
    <property type="project" value="InterPro"/>
</dbReference>
<evidence type="ECO:0000313" key="8">
    <source>
        <dbReference type="EMBL" id="OON39479.1"/>
    </source>
</evidence>
<feature type="transmembrane region" description="Helical" evidence="6">
    <location>
        <begin position="337"/>
        <end position="361"/>
    </location>
</feature>
<evidence type="ECO:0000259" key="7">
    <source>
        <dbReference type="PROSITE" id="PS50850"/>
    </source>
</evidence>
<feature type="transmembrane region" description="Helical" evidence="6">
    <location>
        <begin position="76"/>
        <end position="93"/>
    </location>
</feature>
<dbReference type="PROSITE" id="PS00217">
    <property type="entry name" value="SUGAR_TRANSPORT_2"/>
    <property type="match status" value="1"/>
</dbReference>
<feature type="transmembrane region" description="Helical" evidence="6">
    <location>
        <begin position="302"/>
        <end position="325"/>
    </location>
</feature>
<dbReference type="Pfam" id="PF07690">
    <property type="entry name" value="MFS_1"/>
    <property type="match status" value="1"/>
</dbReference>
<dbReference type="EMBL" id="MRUL01000008">
    <property type="protein sequence ID" value="OON39479.1"/>
    <property type="molecule type" value="Genomic_DNA"/>
</dbReference>
<dbReference type="InterPro" id="IPR005829">
    <property type="entry name" value="Sugar_transporter_CS"/>
</dbReference>
<gene>
    <name evidence="8" type="ORF">BTJ39_12530</name>
</gene>
<dbReference type="InterPro" id="IPR020846">
    <property type="entry name" value="MFS_dom"/>
</dbReference>
<evidence type="ECO:0000256" key="2">
    <source>
        <dbReference type="ARBA" id="ARBA00022692"/>
    </source>
</evidence>